<dbReference type="Proteomes" id="UP000887575">
    <property type="component" value="Unassembled WGS sequence"/>
</dbReference>
<dbReference type="InterPro" id="IPR042024">
    <property type="entry name" value="D-XK_euk"/>
</dbReference>
<name>A0AAF3EAS3_9BILA</name>
<dbReference type="InterPro" id="IPR018485">
    <property type="entry name" value="FGGY_C"/>
</dbReference>
<evidence type="ECO:0000259" key="6">
    <source>
        <dbReference type="Pfam" id="PF02782"/>
    </source>
</evidence>
<dbReference type="Gene3D" id="3.30.420.40">
    <property type="match status" value="2"/>
</dbReference>
<dbReference type="AlphaFoldDB" id="A0AAF3EAS3"/>
<reference evidence="8" key="1">
    <citation type="submission" date="2024-02" db="UniProtKB">
        <authorList>
            <consortium name="WormBaseParasite"/>
        </authorList>
    </citation>
    <scope>IDENTIFICATION</scope>
</reference>
<evidence type="ECO:0000256" key="3">
    <source>
        <dbReference type="ARBA" id="ARBA00022777"/>
    </source>
</evidence>
<dbReference type="Pfam" id="PF00370">
    <property type="entry name" value="FGGY_N"/>
    <property type="match status" value="1"/>
</dbReference>
<dbReference type="GO" id="GO:0005524">
    <property type="term" value="F:ATP binding"/>
    <property type="evidence" value="ECO:0007669"/>
    <property type="project" value="UniProtKB-KW"/>
</dbReference>
<keyword evidence="4" id="KW-0547">Nucleotide-binding</keyword>
<dbReference type="GO" id="GO:0004856">
    <property type="term" value="F:D-xylulokinase activity"/>
    <property type="evidence" value="ECO:0007669"/>
    <property type="project" value="UniProtKB-UniRule"/>
</dbReference>
<feature type="domain" description="Carbohydrate kinase FGGY N-terminal" evidence="5">
    <location>
        <begin position="132"/>
        <end position="294"/>
    </location>
</feature>
<evidence type="ECO:0000313" key="8">
    <source>
        <dbReference type="WBParaSite" id="MBELARI_LOCUS11018"/>
    </source>
</evidence>
<evidence type="ECO:0000256" key="4">
    <source>
        <dbReference type="RuleBase" id="RU367058"/>
    </source>
</evidence>
<keyword evidence="4" id="KW-0859">Xylose metabolism</keyword>
<comment type="catalytic activity">
    <reaction evidence="4">
        <text>D-xylulose + ATP = D-xylulose 5-phosphate + ADP + H(+)</text>
        <dbReference type="Rhea" id="RHEA:10964"/>
        <dbReference type="ChEBI" id="CHEBI:15378"/>
        <dbReference type="ChEBI" id="CHEBI:17140"/>
        <dbReference type="ChEBI" id="CHEBI:30616"/>
        <dbReference type="ChEBI" id="CHEBI:57737"/>
        <dbReference type="ChEBI" id="CHEBI:456216"/>
        <dbReference type="EC" id="2.7.1.17"/>
    </reaction>
</comment>
<sequence length="537" mass="59241">MSKTALYLGLDLSTQQLKAVIIDDECNLVLSIAVNFDRDLSEFKTNDGVHRSENGEVVTSPVTLWLAAIDKLFEQLAETLKDDLKRIKAISGCGQQHGTVYWSALAEKRLQELRPNKVLKTLEGSFAREACPIWMDSSTGVQCDRLETAVGGKENLAAITGSRAYHRFSGSQIAKIAEDEAEVYEKTTKISLVSSFVASILVGRVVPIDLSDGSGMNLLNVNTRDWDFKCLQGCAPPGTDGQKFAQELSKKLGNPVATDSIIGSISHYFSERYGLEKSCSVLAFTGDNPASLAGLCADEDSLVLSLGTSDTVFFSTPDPNFCLDGHIFVHPYRPNEFMGMACFKNGSLTRERVRKALGLEWDSIGEILNKTSAENDENLGFYYDLNEIAPPIKAGDYRFNEKSEQVNSFSPEVEIRAVLESQFISKLVYARRLGWKGNESLGRILVTGGASENVSLLQLIADVFHLPVYTISVPHSAALGGALRARYGSSLTNVSSTPLHKILRKIEPQNVKDTYKKMASRYDFLEEKLRKEHSYQD</sequence>
<evidence type="ECO:0000256" key="1">
    <source>
        <dbReference type="ARBA" id="ARBA00009156"/>
    </source>
</evidence>
<dbReference type="InterPro" id="IPR043129">
    <property type="entry name" value="ATPase_NBD"/>
</dbReference>
<dbReference type="CDD" id="cd07776">
    <property type="entry name" value="ASKHA_NBD_FGGY_SpXK-like"/>
    <property type="match status" value="1"/>
</dbReference>
<dbReference type="EC" id="2.7.1.17" evidence="4"/>
<dbReference type="GO" id="GO:0042732">
    <property type="term" value="P:D-xylose metabolic process"/>
    <property type="evidence" value="ECO:0007669"/>
    <property type="project" value="UniProtKB-UniRule"/>
</dbReference>
<dbReference type="WBParaSite" id="MBELARI_LOCUS11018">
    <property type="protein sequence ID" value="MBELARI_LOCUS11018"/>
    <property type="gene ID" value="MBELARI_LOCUS11018"/>
</dbReference>
<keyword evidence="3 4" id="KW-0418">Kinase</keyword>
<dbReference type="PIRSF" id="PIRSF000538">
    <property type="entry name" value="GlpK"/>
    <property type="match status" value="1"/>
</dbReference>
<keyword evidence="2 4" id="KW-0808">Transferase</keyword>
<dbReference type="SUPFAM" id="SSF53067">
    <property type="entry name" value="Actin-like ATPase domain"/>
    <property type="match status" value="2"/>
</dbReference>
<protein>
    <recommendedName>
        <fullName evidence="4">Xylulose kinase</fullName>
        <ecNumber evidence="4">2.7.1.17</ecNumber>
    </recommendedName>
</protein>
<accession>A0AAF3EAS3</accession>
<organism evidence="7 8">
    <name type="scientific">Mesorhabditis belari</name>
    <dbReference type="NCBI Taxonomy" id="2138241"/>
    <lineage>
        <taxon>Eukaryota</taxon>
        <taxon>Metazoa</taxon>
        <taxon>Ecdysozoa</taxon>
        <taxon>Nematoda</taxon>
        <taxon>Chromadorea</taxon>
        <taxon>Rhabditida</taxon>
        <taxon>Rhabditina</taxon>
        <taxon>Rhabditomorpha</taxon>
        <taxon>Rhabditoidea</taxon>
        <taxon>Rhabditidae</taxon>
        <taxon>Mesorhabditinae</taxon>
        <taxon>Mesorhabditis</taxon>
    </lineage>
</organism>
<dbReference type="InterPro" id="IPR018484">
    <property type="entry name" value="FGGY_N"/>
</dbReference>
<evidence type="ECO:0000313" key="7">
    <source>
        <dbReference type="Proteomes" id="UP000887575"/>
    </source>
</evidence>
<feature type="domain" description="Carbohydrate kinase FGGY C-terminal" evidence="6">
    <location>
        <begin position="303"/>
        <end position="487"/>
    </location>
</feature>
<evidence type="ECO:0000259" key="5">
    <source>
        <dbReference type="Pfam" id="PF00370"/>
    </source>
</evidence>
<dbReference type="GO" id="GO:0005829">
    <property type="term" value="C:cytosol"/>
    <property type="evidence" value="ECO:0007669"/>
    <property type="project" value="TreeGrafter"/>
</dbReference>
<dbReference type="PANTHER" id="PTHR10196">
    <property type="entry name" value="SUGAR KINASE"/>
    <property type="match status" value="1"/>
</dbReference>
<evidence type="ECO:0000256" key="2">
    <source>
        <dbReference type="ARBA" id="ARBA00022679"/>
    </source>
</evidence>
<keyword evidence="7" id="KW-1185">Reference proteome</keyword>
<dbReference type="Pfam" id="PF02782">
    <property type="entry name" value="FGGY_C"/>
    <property type="match status" value="1"/>
</dbReference>
<dbReference type="FunFam" id="3.30.420.40:FF:000118">
    <property type="entry name" value="Xylulose kinase 2"/>
    <property type="match status" value="1"/>
</dbReference>
<comment type="function">
    <text evidence="4">Phosphorylates D-xylulose to produce D-xylulose 5-phosphate, a molecule that may play an important role in the regulation of glucose metabolism and lipogenesis.</text>
</comment>
<dbReference type="PANTHER" id="PTHR10196:SF57">
    <property type="entry name" value="XYLULOSE KINASE"/>
    <property type="match status" value="1"/>
</dbReference>
<dbReference type="InterPro" id="IPR000577">
    <property type="entry name" value="Carb_kinase_FGGY"/>
</dbReference>
<comment type="similarity">
    <text evidence="1 4">Belongs to the FGGY kinase family.</text>
</comment>
<keyword evidence="4" id="KW-0067">ATP-binding</keyword>
<dbReference type="GO" id="GO:0005997">
    <property type="term" value="P:xylulose metabolic process"/>
    <property type="evidence" value="ECO:0007669"/>
    <property type="project" value="UniProtKB-UniRule"/>
</dbReference>
<proteinExistence type="inferred from homology"/>
<keyword evidence="4" id="KW-0119">Carbohydrate metabolism</keyword>